<dbReference type="EMBL" id="MNCJ02000317">
    <property type="protein sequence ID" value="KAF5820070.1"/>
    <property type="molecule type" value="Genomic_DNA"/>
</dbReference>
<dbReference type="Gramene" id="mRNA:HanXRQr2_Chr02g0084671">
    <property type="protein sequence ID" value="CDS:HanXRQr2_Chr02g0084671.1"/>
    <property type="gene ID" value="HanXRQr2_Chr02g0084671"/>
</dbReference>
<keyword evidence="2" id="KW-1185">Reference proteome</keyword>
<reference evidence="1" key="1">
    <citation type="journal article" date="2017" name="Nature">
        <title>The sunflower genome provides insights into oil metabolism, flowering and Asterid evolution.</title>
        <authorList>
            <person name="Badouin H."/>
            <person name="Gouzy J."/>
            <person name="Grassa C.J."/>
            <person name="Murat F."/>
            <person name="Staton S.E."/>
            <person name="Cottret L."/>
            <person name="Lelandais-Briere C."/>
            <person name="Owens G.L."/>
            <person name="Carrere S."/>
            <person name="Mayjonade B."/>
            <person name="Legrand L."/>
            <person name="Gill N."/>
            <person name="Kane N.C."/>
            <person name="Bowers J.E."/>
            <person name="Hubner S."/>
            <person name="Bellec A."/>
            <person name="Berard A."/>
            <person name="Berges H."/>
            <person name="Blanchet N."/>
            <person name="Boniface M.C."/>
            <person name="Brunel D."/>
            <person name="Catrice O."/>
            <person name="Chaidir N."/>
            <person name="Claudel C."/>
            <person name="Donnadieu C."/>
            <person name="Faraut T."/>
            <person name="Fievet G."/>
            <person name="Helmstetter N."/>
            <person name="King M."/>
            <person name="Knapp S.J."/>
            <person name="Lai Z."/>
            <person name="Le Paslier M.C."/>
            <person name="Lippi Y."/>
            <person name="Lorenzon L."/>
            <person name="Mandel J.R."/>
            <person name="Marage G."/>
            <person name="Marchand G."/>
            <person name="Marquand E."/>
            <person name="Bret-Mestries E."/>
            <person name="Morien E."/>
            <person name="Nambeesan S."/>
            <person name="Nguyen T."/>
            <person name="Pegot-Espagnet P."/>
            <person name="Pouilly N."/>
            <person name="Raftis F."/>
            <person name="Sallet E."/>
            <person name="Schiex T."/>
            <person name="Thomas J."/>
            <person name="Vandecasteele C."/>
            <person name="Vares D."/>
            <person name="Vear F."/>
            <person name="Vautrin S."/>
            <person name="Crespi M."/>
            <person name="Mangin B."/>
            <person name="Burke J.M."/>
            <person name="Salse J."/>
            <person name="Munos S."/>
            <person name="Vincourt P."/>
            <person name="Rieseberg L.H."/>
            <person name="Langlade N.B."/>
        </authorList>
    </citation>
    <scope>NUCLEOTIDE SEQUENCE</scope>
    <source>
        <tissue evidence="1">Leaves</tissue>
    </source>
</reference>
<protein>
    <submittedName>
        <fullName evidence="1">Uncharacterized protein</fullName>
    </submittedName>
</protein>
<dbReference type="AlphaFoldDB" id="A0A9K3P1M3"/>
<evidence type="ECO:0000313" key="1">
    <source>
        <dbReference type="EMBL" id="KAF5820070.1"/>
    </source>
</evidence>
<reference evidence="1" key="2">
    <citation type="submission" date="2020-06" db="EMBL/GenBank/DDBJ databases">
        <title>Helianthus annuus Genome sequencing and assembly Release 2.</title>
        <authorList>
            <person name="Gouzy J."/>
            <person name="Langlade N."/>
            <person name="Munos S."/>
        </authorList>
    </citation>
    <scope>NUCLEOTIDE SEQUENCE</scope>
    <source>
        <tissue evidence="1">Leaves</tissue>
    </source>
</reference>
<comment type="caution">
    <text evidence="1">The sequence shown here is derived from an EMBL/GenBank/DDBJ whole genome shotgun (WGS) entry which is preliminary data.</text>
</comment>
<proteinExistence type="predicted"/>
<gene>
    <name evidence="1" type="ORF">HanXRQr2_Chr02g0084671</name>
</gene>
<dbReference type="Proteomes" id="UP000215914">
    <property type="component" value="Unassembled WGS sequence"/>
</dbReference>
<organism evidence="1 2">
    <name type="scientific">Helianthus annuus</name>
    <name type="common">Common sunflower</name>
    <dbReference type="NCBI Taxonomy" id="4232"/>
    <lineage>
        <taxon>Eukaryota</taxon>
        <taxon>Viridiplantae</taxon>
        <taxon>Streptophyta</taxon>
        <taxon>Embryophyta</taxon>
        <taxon>Tracheophyta</taxon>
        <taxon>Spermatophyta</taxon>
        <taxon>Magnoliopsida</taxon>
        <taxon>eudicotyledons</taxon>
        <taxon>Gunneridae</taxon>
        <taxon>Pentapetalae</taxon>
        <taxon>asterids</taxon>
        <taxon>campanulids</taxon>
        <taxon>Asterales</taxon>
        <taxon>Asteraceae</taxon>
        <taxon>Asteroideae</taxon>
        <taxon>Heliantheae alliance</taxon>
        <taxon>Heliantheae</taxon>
        <taxon>Helianthus</taxon>
    </lineage>
</organism>
<accession>A0A9K3P1M3</accession>
<sequence>MSKTNPNMNKLRKILNPTNSTLETSHLNAHALNRVQLPSPCVLPLATKFCRQKSPIANSLFPFIPCIQLHSLLVKFYGPLFLIHKEPKNNKSKNQLFNYVLLSIPSY</sequence>
<name>A0A9K3P1M3_HELAN</name>
<evidence type="ECO:0000313" key="2">
    <source>
        <dbReference type="Proteomes" id="UP000215914"/>
    </source>
</evidence>